<dbReference type="Proteomes" id="UP000186922">
    <property type="component" value="Unassembled WGS sequence"/>
</dbReference>
<dbReference type="InterPro" id="IPR033930">
    <property type="entry name" value="FAM43A/B_PTB"/>
</dbReference>
<dbReference type="CDD" id="cd01214">
    <property type="entry name" value="PTB_FAM43A"/>
    <property type="match status" value="1"/>
</dbReference>
<name>A0A1D1UJK1_RAMVA</name>
<comment type="caution">
    <text evidence="2">The sequence shown here is derived from an EMBL/GenBank/DDBJ whole genome shotgun (WGS) entry which is preliminary data.</text>
</comment>
<dbReference type="Gene3D" id="2.30.29.30">
    <property type="entry name" value="Pleckstrin-homology domain (PH domain)/Phosphotyrosine-binding domain (PTB)"/>
    <property type="match status" value="1"/>
</dbReference>
<accession>A0A1D1UJK1</accession>
<dbReference type="SUPFAM" id="SSF50729">
    <property type="entry name" value="PH domain-like"/>
    <property type="match status" value="1"/>
</dbReference>
<proteinExistence type="predicted"/>
<dbReference type="Pfam" id="PF14719">
    <property type="entry name" value="PID_2"/>
    <property type="match status" value="1"/>
</dbReference>
<dbReference type="PANTHER" id="PTHR11232:SF2">
    <property type="entry name" value="FI05246P"/>
    <property type="match status" value="1"/>
</dbReference>
<evidence type="ECO:0000259" key="1">
    <source>
        <dbReference type="SMART" id="SM00462"/>
    </source>
</evidence>
<dbReference type="OrthoDB" id="5962185at2759"/>
<sequence length="305" mass="34612">MTFFRRNKKSVNISETDPTYKVVYLGNVLTTLAKGDGCADKPLQILWRNYTSTQMKDIKMKVTICNSGLKAETTEHGLTEYWAHRITFCGSHPSFPKLCGWIYRHEGKKMKPELRFHAVLFTKPEKACQMAQLLQQRVHWALNEFKRDKISKQNARRLHEILSEIAPTVCKRKQILSTGQNFRPSLERCKSMGALGGPRLGAIEEEMVEEEEMLEEEDFIATLKRNSFETETSSSYNDSDSGASVDWSIDSSPAGSWNVKRKGPCSMVLPVNPLKTDVFGMLGMKRAVEETCSVESGFEEPTTPR</sequence>
<reference evidence="2 3" key="1">
    <citation type="journal article" date="2016" name="Nat. Commun.">
        <title>Extremotolerant tardigrade genome and improved radiotolerance of human cultured cells by tardigrade-unique protein.</title>
        <authorList>
            <person name="Hashimoto T."/>
            <person name="Horikawa D.D."/>
            <person name="Saito Y."/>
            <person name="Kuwahara H."/>
            <person name="Kozuka-Hata H."/>
            <person name="Shin-I T."/>
            <person name="Minakuchi Y."/>
            <person name="Ohishi K."/>
            <person name="Motoyama A."/>
            <person name="Aizu T."/>
            <person name="Enomoto A."/>
            <person name="Kondo K."/>
            <person name="Tanaka S."/>
            <person name="Hara Y."/>
            <person name="Koshikawa S."/>
            <person name="Sagara H."/>
            <person name="Miura T."/>
            <person name="Yokobori S."/>
            <person name="Miyagawa K."/>
            <person name="Suzuki Y."/>
            <person name="Kubo T."/>
            <person name="Oyama M."/>
            <person name="Kohara Y."/>
            <person name="Fujiyama A."/>
            <person name="Arakawa K."/>
            <person name="Katayama T."/>
            <person name="Toyoda A."/>
            <person name="Kunieda T."/>
        </authorList>
    </citation>
    <scope>NUCLEOTIDE SEQUENCE [LARGE SCALE GENOMIC DNA]</scope>
    <source>
        <strain evidence="2 3">YOKOZUNA-1</strain>
    </source>
</reference>
<dbReference type="AlphaFoldDB" id="A0A1D1UJK1"/>
<dbReference type="SMART" id="SM00462">
    <property type="entry name" value="PTB"/>
    <property type="match status" value="1"/>
</dbReference>
<dbReference type="PANTHER" id="PTHR11232">
    <property type="entry name" value="PHOSPHOTYROSINE INTERACTION DOMAIN-CONTAINING FAMILY MEMBER"/>
    <property type="match status" value="1"/>
</dbReference>
<dbReference type="InterPro" id="IPR006020">
    <property type="entry name" value="PTB/PI_dom"/>
</dbReference>
<dbReference type="InterPro" id="IPR011993">
    <property type="entry name" value="PH-like_dom_sf"/>
</dbReference>
<dbReference type="STRING" id="947166.A0A1D1UJK1"/>
<keyword evidence="3" id="KW-1185">Reference proteome</keyword>
<protein>
    <recommendedName>
        <fullName evidence="1">PID domain-containing protein</fullName>
    </recommendedName>
</protein>
<gene>
    <name evidence="2" type="primary">RvY_00259-1</name>
    <name evidence="2" type="synonym">RvY_00259.1</name>
    <name evidence="2" type="ORF">RvY_00259</name>
</gene>
<feature type="domain" description="PID" evidence="1">
    <location>
        <begin position="15"/>
        <end position="151"/>
    </location>
</feature>
<organism evidence="2 3">
    <name type="scientific">Ramazzottius varieornatus</name>
    <name type="common">Water bear</name>
    <name type="synonym">Tardigrade</name>
    <dbReference type="NCBI Taxonomy" id="947166"/>
    <lineage>
        <taxon>Eukaryota</taxon>
        <taxon>Metazoa</taxon>
        <taxon>Ecdysozoa</taxon>
        <taxon>Tardigrada</taxon>
        <taxon>Eutardigrada</taxon>
        <taxon>Parachela</taxon>
        <taxon>Hypsibioidea</taxon>
        <taxon>Ramazzottiidae</taxon>
        <taxon>Ramazzottius</taxon>
    </lineage>
</organism>
<dbReference type="InterPro" id="IPR051133">
    <property type="entry name" value="Adapter_Engulfment-Domain"/>
</dbReference>
<dbReference type="EMBL" id="BDGG01000001">
    <property type="protein sequence ID" value="GAU87417.1"/>
    <property type="molecule type" value="Genomic_DNA"/>
</dbReference>
<evidence type="ECO:0000313" key="3">
    <source>
        <dbReference type="Proteomes" id="UP000186922"/>
    </source>
</evidence>
<evidence type="ECO:0000313" key="2">
    <source>
        <dbReference type="EMBL" id="GAU87417.1"/>
    </source>
</evidence>